<keyword evidence="5" id="KW-1185">Reference proteome</keyword>
<proteinExistence type="predicted"/>
<dbReference type="Proteomes" id="UP000826271">
    <property type="component" value="Unassembled WGS sequence"/>
</dbReference>
<keyword evidence="1" id="KW-0479">Metal-binding</keyword>
<dbReference type="AlphaFoldDB" id="A0AAV6YDM3"/>
<dbReference type="PANTHER" id="PTHR46502:SF15">
    <property type="entry name" value="16 KDA PHLOEM PROTEIN 1"/>
    <property type="match status" value="1"/>
</dbReference>
<evidence type="ECO:0000259" key="3">
    <source>
        <dbReference type="PROSITE" id="PS50004"/>
    </source>
</evidence>
<reference evidence="4" key="1">
    <citation type="submission" date="2019-10" db="EMBL/GenBank/DDBJ databases">
        <authorList>
            <person name="Zhang R."/>
            <person name="Pan Y."/>
            <person name="Wang J."/>
            <person name="Ma R."/>
            <person name="Yu S."/>
        </authorList>
    </citation>
    <scope>NUCLEOTIDE SEQUENCE</scope>
    <source>
        <strain evidence="4">LA-IB0</strain>
        <tissue evidence="4">Leaf</tissue>
    </source>
</reference>
<dbReference type="SUPFAM" id="SSF49562">
    <property type="entry name" value="C2 domain (Calcium/lipid-binding domain, CaLB)"/>
    <property type="match status" value="1"/>
</dbReference>
<feature type="domain" description="C2" evidence="3">
    <location>
        <begin position="1"/>
        <end position="129"/>
    </location>
</feature>
<dbReference type="PANTHER" id="PTHR46502">
    <property type="entry name" value="C2 DOMAIN-CONTAINING"/>
    <property type="match status" value="1"/>
</dbReference>
<evidence type="ECO:0000256" key="1">
    <source>
        <dbReference type="ARBA" id="ARBA00022723"/>
    </source>
</evidence>
<comment type="caution">
    <text evidence="4">The sequence shown here is derived from an EMBL/GenBank/DDBJ whole genome shotgun (WGS) entry which is preliminary data.</text>
</comment>
<protein>
    <recommendedName>
        <fullName evidence="3">C2 domain-containing protein</fullName>
    </recommendedName>
</protein>
<evidence type="ECO:0000313" key="5">
    <source>
        <dbReference type="Proteomes" id="UP000826271"/>
    </source>
</evidence>
<dbReference type="EMBL" id="WHWC01000001">
    <property type="protein sequence ID" value="KAG8390859.1"/>
    <property type="molecule type" value="Genomic_DNA"/>
</dbReference>
<evidence type="ECO:0000313" key="4">
    <source>
        <dbReference type="EMBL" id="KAG8390859.1"/>
    </source>
</evidence>
<dbReference type="InterPro" id="IPR035892">
    <property type="entry name" value="C2_domain_sf"/>
</dbReference>
<dbReference type="Pfam" id="PF00168">
    <property type="entry name" value="C2"/>
    <property type="match status" value="1"/>
</dbReference>
<name>A0AAV6YDM3_9LAMI</name>
<evidence type="ECO:0000256" key="2">
    <source>
        <dbReference type="ARBA" id="ARBA00022837"/>
    </source>
</evidence>
<gene>
    <name evidence="4" type="ORF">BUALT_Bualt01G0127500</name>
</gene>
<dbReference type="InterPro" id="IPR000008">
    <property type="entry name" value="C2_dom"/>
</dbReference>
<accession>A0AAV6YDM3</accession>
<dbReference type="PROSITE" id="PS50004">
    <property type="entry name" value="C2"/>
    <property type="match status" value="1"/>
</dbReference>
<keyword evidence="2" id="KW-0106">Calcium</keyword>
<sequence length="131" mass="15183">MTIGIMEVVLMGARGLKNTDHFFGKIDPYVVIQYKNQEHSSRTARVLISLLMSIKLNDIGQGSKPLWNEKFSFRVEYPASKVLGEDNEKYKLFLQIMDSDTFTHDDDLGQTMYEKTDEQEYGGWKESQVDY</sequence>
<dbReference type="GO" id="GO:0046872">
    <property type="term" value="F:metal ion binding"/>
    <property type="evidence" value="ECO:0007669"/>
    <property type="project" value="UniProtKB-KW"/>
</dbReference>
<organism evidence="4 5">
    <name type="scientific">Buddleja alternifolia</name>
    <dbReference type="NCBI Taxonomy" id="168488"/>
    <lineage>
        <taxon>Eukaryota</taxon>
        <taxon>Viridiplantae</taxon>
        <taxon>Streptophyta</taxon>
        <taxon>Embryophyta</taxon>
        <taxon>Tracheophyta</taxon>
        <taxon>Spermatophyta</taxon>
        <taxon>Magnoliopsida</taxon>
        <taxon>eudicotyledons</taxon>
        <taxon>Gunneridae</taxon>
        <taxon>Pentapetalae</taxon>
        <taxon>asterids</taxon>
        <taxon>lamiids</taxon>
        <taxon>Lamiales</taxon>
        <taxon>Scrophulariaceae</taxon>
        <taxon>Buddlejeae</taxon>
        <taxon>Buddleja</taxon>
    </lineage>
</organism>
<dbReference type="Gene3D" id="2.60.40.150">
    <property type="entry name" value="C2 domain"/>
    <property type="match status" value="1"/>
</dbReference>